<evidence type="ECO:0000313" key="3">
    <source>
        <dbReference type="Proteomes" id="UP000293671"/>
    </source>
</evidence>
<dbReference type="OrthoDB" id="9796171at2"/>
<dbReference type="SUPFAM" id="SSF55729">
    <property type="entry name" value="Acyl-CoA N-acyltransferases (Nat)"/>
    <property type="match status" value="1"/>
</dbReference>
<accession>A0A4Q7W1N1</accession>
<dbReference type="GO" id="GO:0016747">
    <property type="term" value="F:acyltransferase activity, transferring groups other than amino-acyl groups"/>
    <property type="evidence" value="ECO:0007669"/>
    <property type="project" value="InterPro"/>
</dbReference>
<dbReference type="Gene3D" id="3.40.630.30">
    <property type="match status" value="1"/>
</dbReference>
<dbReference type="RefSeq" id="WP_130430480.1">
    <property type="nucleotide sequence ID" value="NZ_SHKP01000004.1"/>
</dbReference>
<dbReference type="Proteomes" id="UP000293671">
    <property type="component" value="Unassembled WGS sequence"/>
</dbReference>
<organism evidence="2 3">
    <name type="scientific">Rivibacter subsaxonicus</name>
    <dbReference type="NCBI Taxonomy" id="457575"/>
    <lineage>
        <taxon>Bacteria</taxon>
        <taxon>Pseudomonadati</taxon>
        <taxon>Pseudomonadota</taxon>
        <taxon>Betaproteobacteria</taxon>
        <taxon>Burkholderiales</taxon>
        <taxon>Rivibacter</taxon>
    </lineage>
</organism>
<feature type="domain" description="N-acetyltransferase" evidence="1">
    <location>
        <begin position="10"/>
        <end position="152"/>
    </location>
</feature>
<keyword evidence="3" id="KW-1185">Reference proteome</keyword>
<evidence type="ECO:0000313" key="2">
    <source>
        <dbReference type="EMBL" id="RZU02745.1"/>
    </source>
</evidence>
<comment type="caution">
    <text evidence="2">The sequence shown here is derived from an EMBL/GenBank/DDBJ whole genome shotgun (WGS) entry which is preliminary data.</text>
</comment>
<gene>
    <name evidence="2" type="ORF">EV670_0774</name>
</gene>
<sequence length="152" mass="16825">MIGALDFALRGFDELNTRELYALLRLRQEVFVIEQHCAYLDADGIDLQSWHLLGRDEQGALRAYLRIVPPGLKYTEPSIGRVISAGAVRGSGAGRALMVEGVAHAGRLFPGLGLRISAQARLQRFYEGFGFVAEGAEYLEDNIPHVEMARRP</sequence>
<dbReference type="InterPro" id="IPR000182">
    <property type="entry name" value="GNAT_dom"/>
</dbReference>
<dbReference type="PROSITE" id="PS51186">
    <property type="entry name" value="GNAT"/>
    <property type="match status" value="1"/>
</dbReference>
<proteinExistence type="predicted"/>
<dbReference type="Pfam" id="PF13673">
    <property type="entry name" value="Acetyltransf_10"/>
    <property type="match status" value="1"/>
</dbReference>
<name>A0A4Q7W1N1_9BURK</name>
<protein>
    <submittedName>
        <fullName evidence="2">ElaA protein</fullName>
    </submittedName>
</protein>
<evidence type="ECO:0000259" key="1">
    <source>
        <dbReference type="PROSITE" id="PS51186"/>
    </source>
</evidence>
<reference evidence="2 3" key="1">
    <citation type="submission" date="2019-02" db="EMBL/GenBank/DDBJ databases">
        <title>Genomic Encyclopedia of Type Strains, Phase IV (KMG-IV): sequencing the most valuable type-strain genomes for metagenomic binning, comparative biology and taxonomic classification.</title>
        <authorList>
            <person name="Goeker M."/>
        </authorList>
    </citation>
    <scope>NUCLEOTIDE SEQUENCE [LARGE SCALE GENOMIC DNA]</scope>
    <source>
        <strain evidence="2 3">DSM 19570</strain>
    </source>
</reference>
<dbReference type="AlphaFoldDB" id="A0A4Q7W1N1"/>
<dbReference type="EMBL" id="SHKP01000004">
    <property type="protein sequence ID" value="RZU02745.1"/>
    <property type="molecule type" value="Genomic_DNA"/>
</dbReference>
<dbReference type="InterPro" id="IPR016181">
    <property type="entry name" value="Acyl_CoA_acyltransferase"/>
</dbReference>